<protein>
    <submittedName>
        <fullName evidence="2">WbjF</fullName>
    </submittedName>
</protein>
<dbReference type="GO" id="GO:0005737">
    <property type="term" value="C:cytoplasm"/>
    <property type="evidence" value="ECO:0007669"/>
    <property type="project" value="TreeGrafter"/>
</dbReference>
<evidence type="ECO:0000259" key="1">
    <source>
        <dbReference type="Pfam" id="PF01370"/>
    </source>
</evidence>
<dbReference type="PANTHER" id="PTHR48079:SF6">
    <property type="entry name" value="NAD(P)-BINDING DOMAIN-CONTAINING PROTEIN-RELATED"/>
    <property type="match status" value="1"/>
</dbReference>
<organism evidence="2">
    <name type="scientific">Pseudomonas aeruginosa</name>
    <dbReference type="NCBI Taxonomy" id="287"/>
    <lineage>
        <taxon>Bacteria</taxon>
        <taxon>Pseudomonadati</taxon>
        <taxon>Pseudomonadota</taxon>
        <taxon>Gammaproteobacteria</taxon>
        <taxon>Pseudomonadales</taxon>
        <taxon>Pseudomonadaceae</taxon>
        <taxon>Pseudomonas</taxon>
    </lineage>
</organism>
<dbReference type="GO" id="GO:0004029">
    <property type="term" value="F:aldehyde dehydrogenase (NAD+) activity"/>
    <property type="evidence" value="ECO:0007669"/>
    <property type="project" value="TreeGrafter"/>
</dbReference>
<name>P95426_PSEAI</name>
<reference evidence="2" key="1">
    <citation type="journal article" date="1999" name="J. Bacteriol.">
        <title>Characterization of the serogroup O11 O-antigen locus of Pseudomonas aeruginosa PA103.</title>
        <authorList>
            <person name="Dean C.R."/>
            <person name="Franklund C.V."/>
            <person name="Retief J.D."/>
            <person name="Coyne M.J. Jr."/>
            <person name="Hatano K."/>
            <person name="Evans D.J."/>
            <person name="Pier G.B."/>
            <person name="Goldberg J.B."/>
        </authorList>
    </citation>
    <scope>NUCLEOTIDE SEQUENCE</scope>
    <source>
        <strain evidence="2">PA103</strain>
    </source>
</reference>
<dbReference type="AlphaFoldDB" id="P95426"/>
<proteinExistence type="predicted"/>
<feature type="domain" description="NAD-dependent epimerase/dehydratase" evidence="1">
    <location>
        <begin position="4"/>
        <end position="221"/>
    </location>
</feature>
<accession>P95426</accession>
<dbReference type="SUPFAM" id="SSF51735">
    <property type="entry name" value="NAD(P)-binding Rossmann-fold domains"/>
    <property type="match status" value="1"/>
</dbReference>
<evidence type="ECO:0000313" key="2">
    <source>
        <dbReference type="EMBL" id="AAB39483.1"/>
    </source>
</evidence>
<dbReference type="InterPro" id="IPR051783">
    <property type="entry name" value="NAD(P)-dependent_oxidoreduct"/>
</dbReference>
<dbReference type="Pfam" id="PF01370">
    <property type="entry name" value="Epimerase"/>
    <property type="match status" value="1"/>
</dbReference>
<dbReference type="Gene3D" id="3.40.50.720">
    <property type="entry name" value="NAD(P)-binding Rossmann-like Domain"/>
    <property type="match status" value="1"/>
</dbReference>
<dbReference type="PANTHER" id="PTHR48079">
    <property type="entry name" value="PROTEIN YEEZ"/>
    <property type="match status" value="1"/>
</dbReference>
<dbReference type="EMBL" id="AF147795">
    <property type="protein sequence ID" value="AAB39483.1"/>
    <property type="molecule type" value="Genomic_DNA"/>
</dbReference>
<gene>
    <name evidence="2" type="primary">wbjF</name>
</gene>
<dbReference type="InterPro" id="IPR036291">
    <property type="entry name" value="NAD(P)-bd_dom_sf"/>
</dbReference>
<sequence length="314" mass="34467">MMKVLVTGASGFVGSALCRSLAAAPFQVVGQVRSLYNPVTGVEYVRAELKESTKLDAALRGVECVVHLAGRAHIFGRQRDSLDIFRKVNRDATLALARQAIEASVKRFIFVSSIGVNGALTKEKPFDENSKPAPHAEYAISKFEAEVALRELFKHSSTELVIVRPPLVYDWKAPGNFSRLLKLVASGLPLPFGCIDNRRSFVSLDNLVDFLACCMTHPSAAGELFLVSDGQEISTKQLVTALAAGMGRRPIMWPVPRFILRFLKLVGKGGLYTQLCCSLEVDSSKGRLLLGWEPRKSTLSALEDVGRIYVKRTE</sequence>
<dbReference type="InterPro" id="IPR001509">
    <property type="entry name" value="Epimerase_deHydtase"/>
</dbReference>